<dbReference type="InterPro" id="IPR011990">
    <property type="entry name" value="TPR-like_helical_dom_sf"/>
</dbReference>
<name>A0A5C5YQT9_9BACT</name>
<evidence type="ECO:0008006" key="3">
    <source>
        <dbReference type="Google" id="ProtNLM"/>
    </source>
</evidence>
<protein>
    <recommendedName>
        <fullName evidence="3">Tetratricopeptide repeat protein</fullName>
    </recommendedName>
</protein>
<dbReference type="RefSeq" id="WP_146586329.1">
    <property type="nucleotide sequence ID" value="NZ_SJPO01000004.1"/>
</dbReference>
<accession>A0A5C5YQT9</accession>
<dbReference type="Gene3D" id="1.25.40.10">
    <property type="entry name" value="Tetratricopeptide repeat domain"/>
    <property type="match status" value="1"/>
</dbReference>
<reference evidence="1 2" key="1">
    <citation type="submission" date="2019-02" db="EMBL/GenBank/DDBJ databases">
        <title>Deep-cultivation of Planctomycetes and their phenomic and genomic characterization uncovers novel biology.</title>
        <authorList>
            <person name="Wiegand S."/>
            <person name="Jogler M."/>
            <person name="Boedeker C."/>
            <person name="Pinto D."/>
            <person name="Vollmers J."/>
            <person name="Rivas-Marin E."/>
            <person name="Kohn T."/>
            <person name="Peeters S.H."/>
            <person name="Heuer A."/>
            <person name="Rast P."/>
            <person name="Oberbeckmann S."/>
            <person name="Bunk B."/>
            <person name="Jeske O."/>
            <person name="Meyerdierks A."/>
            <person name="Storesund J.E."/>
            <person name="Kallscheuer N."/>
            <person name="Luecker S."/>
            <person name="Lage O.M."/>
            <person name="Pohl T."/>
            <person name="Merkel B.J."/>
            <person name="Hornburger P."/>
            <person name="Mueller R.-W."/>
            <person name="Bruemmer F."/>
            <person name="Labrenz M."/>
            <person name="Spormann A.M."/>
            <person name="Op Den Camp H."/>
            <person name="Overmann J."/>
            <person name="Amann R."/>
            <person name="Jetten M.S.M."/>
            <person name="Mascher T."/>
            <person name="Medema M.H."/>
            <person name="Devos D.P."/>
            <person name="Kaster A.-K."/>
            <person name="Ovreas L."/>
            <person name="Rohde M."/>
            <person name="Galperin M.Y."/>
            <person name="Jogler C."/>
        </authorList>
    </citation>
    <scope>NUCLEOTIDE SEQUENCE [LARGE SCALE GENOMIC DNA]</scope>
    <source>
        <strain evidence="1 2">Pla123a</strain>
    </source>
</reference>
<dbReference type="AlphaFoldDB" id="A0A5C5YQT9"/>
<comment type="caution">
    <text evidence="1">The sequence shown here is derived from an EMBL/GenBank/DDBJ whole genome shotgun (WGS) entry which is preliminary data.</text>
</comment>
<evidence type="ECO:0000313" key="2">
    <source>
        <dbReference type="Proteomes" id="UP000318478"/>
    </source>
</evidence>
<dbReference type="SUPFAM" id="SSF48452">
    <property type="entry name" value="TPR-like"/>
    <property type="match status" value="1"/>
</dbReference>
<dbReference type="OrthoDB" id="1494498at2"/>
<dbReference type="EMBL" id="SJPO01000004">
    <property type="protein sequence ID" value="TWT77304.1"/>
    <property type="molecule type" value="Genomic_DNA"/>
</dbReference>
<evidence type="ECO:0000313" key="1">
    <source>
        <dbReference type="EMBL" id="TWT77304.1"/>
    </source>
</evidence>
<organism evidence="1 2">
    <name type="scientific">Posidoniimonas polymericola</name>
    <dbReference type="NCBI Taxonomy" id="2528002"/>
    <lineage>
        <taxon>Bacteria</taxon>
        <taxon>Pseudomonadati</taxon>
        <taxon>Planctomycetota</taxon>
        <taxon>Planctomycetia</taxon>
        <taxon>Pirellulales</taxon>
        <taxon>Lacipirellulaceae</taxon>
        <taxon>Posidoniimonas</taxon>
    </lineage>
</organism>
<gene>
    <name evidence="1" type="ORF">Pla123a_19620</name>
</gene>
<proteinExistence type="predicted"/>
<dbReference type="Proteomes" id="UP000318478">
    <property type="component" value="Unassembled WGS sequence"/>
</dbReference>
<keyword evidence="2" id="KW-1185">Reference proteome</keyword>
<sequence>MTSEEIADALVYRDYEQIVMRLTAEGITDECGDDKKKELLNRSLGLAALRMGDLDSAHLAIEALLGDDSAPSSRDYCELASLYWMQSKTDTATSTLQKALKCHYGDAAGNLIPALLCYYFALRLQDVELGNYAEETIRNKLRAGISKNWPGPIGCFLADKLDEGSVMERLEQLHPIRQPDERCRFDFYRGVKALERQDSVEASCLFAQAVGHLGQKTWTAEFNLAKHELVVLAAS</sequence>